<evidence type="ECO:0000256" key="2">
    <source>
        <dbReference type="ARBA" id="ARBA00009446"/>
    </source>
</evidence>
<dbReference type="InterPro" id="IPR003602">
    <property type="entry name" value="Topo_IA_DNA-bd_dom"/>
</dbReference>
<evidence type="ECO:0000256" key="11">
    <source>
        <dbReference type="SAM" id="Coils"/>
    </source>
</evidence>
<dbReference type="InterPro" id="IPR013825">
    <property type="entry name" value="Topo_IA_cen_sub2"/>
</dbReference>
<dbReference type="InterPro" id="IPR013826">
    <property type="entry name" value="Topo_IA_cen_sub3"/>
</dbReference>
<feature type="site" description="Interaction with DNA" evidence="10">
    <location>
        <position position="142"/>
    </location>
</feature>
<keyword evidence="5" id="KW-0862">Zinc</keyword>
<dbReference type="InterPro" id="IPR023405">
    <property type="entry name" value="Topo_IA_core_domain"/>
</dbReference>
<dbReference type="EMBL" id="PDPS01000030">
    <property type="protein sequence ID" value="PID56907.1"/>
    <property type="molecule type" value="Genomic_DNA"/>
</dbReference>
<evidence type="ECO:0000256" key="6">
    <source>
        <dbReference type="ARBA" id="ARBA00022842"/>
    </source>
</evidence>
<comment type="catalytic activity">
    <reaction evidence="1 10">
        <text>ATP-independent breakage of single-stranded DNA, followed by passage and rejoining.</text>
        <dbReference type="EC" id="5.6.2.1"/>
    </reaction>
</comment>
<evidence type="ECO:0000256" key="9">
    <source>
        <dbReference type="ARBA" id="ARBA00023235"/>
    </source>
</evidence>
<evidence type="ECO:0000256" key="1">
    <source>
        <dbReference type="ARBA" id="ARBA00000213"/>
    </source>
</evidence>
<feature type="site" description="Interaction with DNA" evidence="10">
    <location>
        <position position="304"/>
    </location>
</feature>
<feature type="site" description="Interaction with DNA" evidence="10">
    <location>
        <position position="143"/>
    </location>
</feature>
<evidence type="ECO:0000256" key="7">
    <source>
        <dbReference type="ARBA" id="ARBA00023029"/>
    </source>
</evidence>
<dbReference type="InterPro" id="IPR013497">
    <property type="entry name" value="Topo_IA_cen"/>
</dbReference>
<dbReference type="Gene3D" id="2.70.20.10">
    <property type="entry name" value="Topoisomerase I, domain 3"/>
    <property type="match status" value="1"/>
</dbReference>
<dbReference type="Pfam" id="PF01131">
    <property type="entry name" value="Topoisom_bac"/>
    <property type="match status" value="1"/>
</dbReference>
<feature type="active site" description="O-(5'-phospho-DNA)-tyrosine intermediate" evidence="10">
    <location>
        <position position="302"/>
    </location>
</feature>
<dbReference type="Gene3D" id="1.10.290.10">
    <property type="entry name" value="Topoisomerase I, domain 4"/>
    <property type="match status" value="1"/>
</dbReference>
<dbReference type="SUPFAM" id="SSF57783">
    <property type="entry name" value="Zinc beta-ribbon"/>
    <property type="match status" value="3"/>
</dbReference>
<dbReference type="CDD" id="cd03363">
    <property type="entry name" value="TOPRIM_TopoIA_TopoI"/>
    <property type="match status" value="1"/>
</dbReference>
<evidence type="ECO:0000256" key="3">
    <source>
        <dbReference type="ARBA" id="ARBA00022723"/>
    </source>
</evidence>
<dbReference type="GO" id="GO:0006265">
    <property type="term" value="P:DNA topological change"/>
    <property type="evidence" value="ECO:0007669"/>
    <property type="project" value="UniProtKB-UniRule"/>
</dbReference>
<keyword evidence="3" id="KW-0479">Metal-binding</keyword>
<dbReference type="SMART" id="SM00493">
    <property type="entry name" value="TOPRIM"/>
    <property type="match status" value="1"/>
</dbReference>
<evidence type="ECO:0000259" key="14">
    <source>
        <dbReference type="PROSITE" id="PS52039"/>
    </source>
</evidence>
<feature type="site" description="Interaction with DNA" evidence="10">
    <location>
        <position position="146"/>
    </location>
</feature>
<dbReference type="InterPro" id="IPR013498">
    <property type="entry name" value="Topo_IA_Znf"/>
</dbReference>
<comment type="subunit">
    <text evidence="10">Monomer.</text>
</comment>
<dbReference type="SUPFAM" id="SSF56712">
    <property type="entry name" value="Prokaryotic type I DNA topoisomerase"/>
    <property type="match status" value="1"/>
</dbReference>
<dbReference type="GO" id="GO:0008270">
    <property type="term" value="F:zinc ion binding"/>
    <property type="evidence" value="ECO:0007669"/>
    <property type="project" value="UniProtKB-KW"/>
</dbReference>
<keyword evidence="6" id="KW-0460">Magnesium</keyword>
<evidence type="ECO:0000256" key="8">
    <source>
        <dbReference type="ARBA" id="ARBA00023125"/>
    </source>
</evidence>
<feature type="site" description="Interaction with DNA" evidence="10">
    <location>
        <position position="504"/>
    </location>
</feature>
<dbReference type="AlphaFoldDB" id="A0A2G6E4K5"/>
<dbReference type="InterPro" id="IPR003601">
    <property type="entry name" value="Topo_IA_2"/>
</dbReference>
<protein>
    <recommendedName>
        <fullName evidence="10">DNA topoisomerase 1</fullName>
        <ecNumber evidence="10">5.6.2.1</ecNumber>
    </recommendedName>
    <alternativeName>
        <fullName evidence="10">DNA topoisomerase I</fullName>
    </alternativeName>
</protein>
<reference evidence="15 16" key="1">
    <citation type="submission" date="2017-10" db="EMBL/GenBank/DDBJ databases">
        <title>Novel microbial diversity and functional potential in the marine mammal oral microbiome.</title>
        <authorList>
            <person name="Dudek N.K."/>
            <person name="Sun C.L."/>
            <person name="Burstein D."/>
            <person name="Kantor R.S."/>
            <person name="Aliaga Goltsman D.S."/>
            <person name="Bik E.M."/>
            <person name="Thomas B.C."/>
            <person name="Banfield J.F."/>
            <person name="Relman D.A."/>
        </authorList>
    </citation>
    <scope>NUCLEOTIDE SEQUENCE [LARGE SCALE GENOMIC DNA]</scope>
    <source>
        <strain evidence="15">DOLZORAL124_49_17</strain>
    </source>
</reference>
<dbReference type="InterPro" id="IPR005733">
    <property type="entry name" value="TopoI_bac-type"/>
</dbReference>
<dbReference type="PROSITE" id="PS00396">
    <property type="entry name" value="TOPO_IA_1"/>
    <property type="match status" value="1"/>
</dbReference>
<dbReference type="InterPro" id="IPR013824">
    <property type="entry name" value="Topo_IA_cen_sub1"/>
</dbReference>
<feature type="coiled-coil region" evidence="11">
    <location>
        <begin position="565"/>
        <end position="595"/>
    </location>
</feature>
<dbReference type="GO" id="GO:0003917">
    <property type="term" value="F:DNA topoisomerase type I (single strand cut, ATP-independent) activity"/>
    <property type="evidence" value="ECO:0007669"/>
    <property type="project" value="UniProtKB-UniRule"/>
</dbReference>
<feature type="site" description="Interaction with DNA" evidence="10">
    <location>
        <position position="33"/>
    </location>
</feature>
<dbReference type="PANTHER" id="PTHR42785:SF1">
    <property type="entry name" value="DNA TOPOISOMERASE"/>
    <property type="match status" value="1"/>
</dbReference>
<dbReference type="SMART" id="SM00436">
    <property type="entry name" value="TOP1Bc"/>
    <property type="match status" value="1"/>
</dbReference>
<feature type="region of interest" description="Disordered" evidence="12">
    <location>
        <begin position="625"/>
        <end position="645"/>
    </location>
</feature>
<evidence type="ECO:0000313" key="15">
    <source>
        <dbReference type="EMBL" id="PID56907.1"/>
    </source>
</evidence>
<organism evidence="15 16">
    <name type="scientific">candidate division KSB3 bacterium</name>
    <dbReference type="NCBI Taxonomy" id="2044937"/>
    <lineage>
        <taxon>Bacteria</taxon>
        <taxon>candidate division KSB3</taxon>
    </lineage>
</organism>
<keyword evidence="8 10" id="KW-0238">DNA-binding</keyword>
<dbReference type="Gene3D" id="3.40.50.140">
    <property type="match status" value="1"/>
</dbReference>
<proteinExistence type="inferred from homology"/>
<dbReference type="GO" id="GO:0003677">
    <property type="term" value="F:DNA binding"/>
    <property type="evidence" value="ECO:0007669"/>
    <property type="project" value="UniProtKB-KW"/>
</dbReference>
<accession>A0A2G6E4K5</accession>
<evidence type="ECO:0000313" key="16">
    <source>
        <dbReference type="Proteomes" id="UP000229740"/>
    </source>
</evidence>
<keyword evidence="9 10" id="KW-0413">Isomerase</keyword>
<feature type="domain" description="Topo IA-type catalytic" evidence="14">
    <location>
        <begin position="132"/>
        <end position="572"/>
    </location>
</feature>
<feature type="site" description="Interaction with DNA" evidence="10">
    <location>
        <position position="151"/>
    </location>
</feature>
<dbReference type="Proteomes" id="UP000229740">
    <property type="component" value="Unassembled WGS sequence"/>
</dbReference>
<keyword evidence="4" id="KW-0863">Zinc-finger</keyword>
<feature type="domain" description="Toprim" evidence="13">
    <location>
        <begin position="3"/>
        <end position="116"/>
    </location>
</feature>
<dbReference type="PRINTS" id="PR00417">
    <property type="entry name" value="PRTPISMRASEI"/>
</dbReference>
<evidence type="ECO:0000256" key="10">
    <source>
        <dbReference type="HAMAP-Rule" id="MF_00952"/>
    </source>
</evidence>
<dbReference type="SMART" id="SM00437">
    <property type="entry name" value="TOP1Ac"/>
    <property type="match status" value="1"/>
</dbReference>
<keyword evidence="11" id="KW-0175">Coiled coil</keyword>
<gene>
    <name evidence="10" type="primary">topA</name>
    <name evidence="15" type="ORF">CSB45_09625</name>
</gene>
<dbReference type="InterPro" id="IPR023406">
    <property type="entry name" value="Topo_IA_AS"/>
</dbReference>
<evidence type="ECO:0000259" key="13">
    <source>
        <dbReference type="PROSITE" id="PS50880"/>
    </source>
</evidence>
<evidence type="ECO:0000256" key="4">
    <source>
        <dbReference type="ARBA" id="ARBA00022771"/>
    </source>
</evidence>
<sequence>MAKSLVIVESPAKAKTIHKYLGPGFSVKASVGHIKDLPAKKLGVDVEKNFLPEYVTIRGKGKVIQELKHAAKNVEHIYLAPDPDREGEAICWHIAEELKKSKAITAKIHRVMFHEITPKAVSEAIKHPGEIDIHRVDAQQTRRILDRLVGYKISPLLWKKVRKGLSAGRVQSVALRLICEREQEILAFKSEEYWSITSRLEGERPPVFEAKLLKISGKKAQVGNEMQARNILDALTQQEFRVAKVTKKETRRRPAPPFTTSTLQQEAARKLRFSAKKTMLLAQKLYEGMDVGEDGPVGLITYMRTDSTRIANDALEETRRFIHEHFGKEFLPSGANVYKTQKSAQEAHEAIRTTSAFREPRTIKRYLSRDEFRLYELIWKRLLASQMKPAVMDVTSIDITAGSYLFRASGSIVKFPGFMTLYIEGSDPENDREPEKDSSRQEADILLPPLKEGEVLRLLELLPKQHFTQPPPRYTEASLVKELEKKGIGRPSTYASIMSTIVERQYADVAQRKLTPTELGMLITELLVENFPKILDVDFTAHLEEQLDKIEEGLLDWVQSLEQFYQPFQEELERAAREMRNIKKEQEEMTDQKCEKCGEAMMIKYGRFGRFLACSGFPKCRNTQPLEDEDGGHGASAEHAKNGEDTELEERCDKCGKAMTLKRGRFGSFLACTGYPECKSTKKIARGKDGKTTVQQVVETDELCKKCGSKLVIREGRYGRFTSCSNYPKCKYIKPNSTGVACPERGCDGELVQRRGRNRMTFYSCSNYPDCKYTVKAKPLPRPCPLCNAPFLVERWKKEEERTYVACLNEDCHYTEE</sequence>
<dbReference type="EC" id="5.6.2.1" evidence="10"/>
<comment type="function">
    <text evidence="10">Releases the supercoiling and torsional tension of DNA, which is introduced during the DNA replication and transcription, by transiently cleaving and rejoining one strand of the DNA duplex. Introduces a single-strand break via transesterification at a target site in duplex DNA. The scissile phosphodiester is attacked by the catalytic tyrosine of the enzyme, resulting in the formation of a DNA-(5'-phosphotyrosyl)-enzyme intermediate and the expulsion of a 3'-OH DNA strand. The free DNA strand then undergoes passage around the unbroken strand, thus removing DNA supercoils. Finally, in the religation step, the DNA 3'-OH attacks the covalent intermediate to expel the active-site tyrosine and restore the DNA phosphodiester backbone.</text>
</comment>
<dbReference type="CDD" id="cd00186">
    <property type="entry name" value="TOP1Ac"/>
    <property type="match status" value="1"/>
</dbReference>
<dbReference type="PANTHER" id="PTHR42785">
    <property type="entry name" value="DNA TOPOISOMERASE, TYPE IA, CORE"/>
    <property type="match status" value="1"/>
</dbReference>
<dbReference type="PROSITE" id="PS50880">
    <property type="entry name" value="TOPRIM"/>
    <property type="match status" value="1"/>
</dbReference>
<dbReference type="Pfam" id="PF01396">
    <property type="entry name" value="Zn_ribbon_Top1"/>
    <property type="match status" value="5"/>
</dbReference>
<name>A0A2G6E4K5_9BACT</name>
<dbReference type="Gene3D" id="3.30.65.10">
    <property type="entry name" value="Bacterial Topoisomerase I, domain 1"/>
    <property type="match status" value="4"/>
</dbReference>
<feature type="region of interest" description="Interaction with DNA" evidence="10">
    <location>
        <begin position="166"/>
        <end position="171"/>
    </location>
</feature>
<keyword evidence="7 10" id="KW-0799">Topoisomerase</keyword>
<evidence type="ECO:0000256" key="12">
    <source>
        <dbReference type="SAM" id="MobiDB-lite"/>
    </source>
</evidence>
<dbReference type="NCBIfam" id="TIGR01051">
    <property type="entry name" value="topA_bact"/>
    <property type="match status" value="1"/>
</dbReference>
<dbReference type="HAMAP" id="MF_00952">
    <property type="entry name" value="Topoisom_1_prok"/>
    <property type="match status" value="1"/>
</dbReference>
<feature type="compositionally biased region" description="Basic and acidic residues" evidence="12">
    <location>
        <begin position="636"/>
        <end position="645"/>
    </location>
</feature>
<comment type="caution">
    <text evidence="15">The sequence shown here is derived from an EMBL/GenBank/DDBJ whole genome shotgun (WGS) entry which is preliminary data.</text>
</comment>
<dbReference type="PROSITE" id="PS52039">
    <property type="entry name" value="TOPO_IA_2"/>
    <property type="match status" value="1"/>
</dbReference>
<dbReference type="GO" id="GO:0005694">
    <property type="term" value="C:chromosome"/>
    <property type="evidence" value="ECO:0007669"/>
    <property type="project" value="InterPro"/>
</dbReference>
<feature type="site" description="Interaction with DNA" evidence="10">
    <location>
        <position position="158"/>
    </location>
</feature>
<dbReference type="InterPro" id="IPR034149">
    <property type="entry name" value="TOPRIM_TopoI"/>
</dbReference>
<dbReference type="InterPro" id="IPR000380">
    <property type="entry name" value="Topo_IA"/>
</dbReference>
<dbReference type="InterPro" id="IPR006171">
    <property type="entry name" value="TOPRIM_dom"/>
</dbReference>
<dbReference type="Pfam" id="PF01751">
    <property type="entry name" value="Toprim"/>
    <property type="match status" value="1"/>
</dbReference>
<comment type="similarity">
    <text evidence="2 10">Belongs to the type IA topoisomerase family.</text>
</comment>
<dbReference type="InterPro" id="IPR028612">
    <property type="entry name" value="Topoisom_1_IA"/>
</dbReference>
<evidence type="ECO:0000256" key="5">
    <source>
        <dbReference type="ARBA" id="ARBA00022833"/>
    </source>
</evidence>
<dbReference type="Gene3D" id="1.10.460.10">
    <property type="entry name" value="Topoisomerase I, domain 2"/>
    <property type="match status" value="1"/>
</dbReference>